<dbReference type="PROSITE" id="PS01272">
    <property type="entry name" value="GCKR"/>
    <property type="match status" value="1"/>
</dbReference>
<sequence length="622" mass="64431">MDHLQTEGRLAASAHLDEMTPLEIVRLMNAEDARVAPAVATQAPAIAQGIAVIAERLERGGRLIYLGAGTSGRLGVLDATEMPPTFQTPPEMVVGVIAGGVEALTRAVEGAEDHPEAAEQDLQRLHLSAQDVVVGIATSGRTPYVLGGLHYARRCGAFTIGLACNSDAELIPLVDLAIIPVVGPEVLSGSTRLKAGTATKLVLNMLSTGAMVRLGKTYGHLMVDLKATNEKLRWRANRIVREVTGLSREAAAELLERCGGEVKTALVAHLGGFDVETARERLRQARGRVRAALSGLPRSRAVHEGGPWILGVDGGGTQTTALLARLPTAGNGWEVLGRGTAGSSNLRAAGVSAALAALDLALREALAAAGVSGMTVRAACFGLAGAGRSAEQRLVREWAEQRLGTSAVEVVEDAVLPLAAGTPEGWGLAVIAGTGSMAFAQNAAGETARAGGWGWLLGDEGSGYALVQAALRAVLRAADGRAPATLLTERLLAACGLTQPEELIEYVYGRADRAALAALAPVVLDCASRDAVADRLVQEGAAELAAIAATAAARVALPSTVPLALAGGLFLGSRLYRDRFLHALAERGYQAHPLTRVSEPALGALRRAYRLAISVSNAPPLS</sequence>
<dbReference type="Pfam" id="PF22645">
    <property type="entry name" value="GKRP_SIS_N"/>
    <property type="match status" value="1"/>
</dbReference>
<dbReference type="GO" id="GO:0046348">
    <property type="term" value="P:amino sugar catabolic process"/>
    <property type="evidence" value="ECO:0007669"/>
    <property type="project" value="InterPro"/>
</dbReference>
<comment type="pathway">
    <text evidence="6">Amino-sugar metabolism; 1,6-anhydro-N-acetylmuramate degradation.</text>
</comment>
<comment type="catalytic activity">
    <reaction evidence="4 13">
        <text>N-acetyl-D-muramate 6-phosphate + H2O = N-acetyl-D-glucosamine 6-phosphate + (R)-lactate</text>
        <dbReference type="Rhea" id="RHEA:26410"/>
        <dbReference type="ChEBI" id="CHEBI:15377"/>
        <dbReference type="ChEBI" id="CHEBI:16004"/>
        <dbReference type="ChEBI" id="CHEBI:57513"/>
        <dbReference type="ChEBI" id="CHEBI:58722"/>
        <dbReference type="EC" id="4.2.1.126"/>
    </reaction>
</comment>
<dbReference type="Proteomes" id="UP000542342">
    <property type="component" value="Unassembled WGS sequence"/>
</dbReference>
<dbReference type="InterPro" id="IPR005486">
    <property type="entry name" value="Glucokinase_regulatory_CS"/>
</dbReference>
<evidence type="ECO:0000313" key="15">
    <source>
        <dbReference type="EMBL" id="MBA2226964.1"/>
    </source>
</evidence>
<accession>A0A7V8VFA9</accession>
<organism evidence="15 16">
    <name type="scientific">Thermogemmata fonticola</name>
    <dbReference type="NCBI Taxonomy" id="2755323"/>
    <lineage>
        <taxon>Bacteria</taxon>
        <taxon>Pseudomonadati</taxon>
        <taxon>Planctomycetota</taxon>
        <taxon>Planctomycetia</taxon>
        <taxon>Gemmatales</taxon>
        <taxon>Gemmataceae</taxon>
        <taxon>Thermogemmata</taxon>
    </lineage>
</organism>
<keyword evidence="3 13" id="KW-0119">Carbohydrate metabolism</keyword>
<dbReference type="GO" id="GO:0097173">
    <property type="term" value="P:N-acetylmuramic acid catabolic process"/>
    <property type="evidence" value="ECO:0007669"/>
    <property type="project" value="UniProtKB-UniPathway"/>
</dbReference>
<evidence type="ECO:0000256" key="8">
    <source>
        <dbReference type="ARBA" id="ARBA00061234"/>
    </source>
</evidence>
<keyword evidence="16" id="KW-1185">Reference proteome</keyword>
<dbReference type="InterPro" id="IPR002731">
    <property type="entry name" value="ATPase_BadF"/>
</dbReference>
<evidence type="ECO:0000256" key="4">
    <source>
        <dbReference type="ARBA" id="ARBA00051747"/>
    </source>
</evidence>
<dbReference type="HAMAP" id="MF_00068">
    <property type="entry name" value="MurQ"/>
    <property type="match status" value="1"/>
</dbReference>
<evidence type="ECO:0000256" key="2">
    <source>
        <dbReference type="ARBA" id="ARBA00023239"/>
    </source>
</evidence>
<name>A0A7V8VFA9_9BACT</name>
<evidence type="ECO:0000256" key="6">
    <source>
        <dbReference type="ARBA" id="ARBA00060595"/>
    </source>
</evidence>
<evidence type="ECO:0000256" key="9">
    <source>
        <dbReference type="ARBA" id="ARBA00067056"/>
    </source>
</evidence>
<comment type="pathway">
    <text evidence="7">Cell wall biogenesis.</text>
</comment>
<comment type="function">
    <text evidence="13">Specifically catalyzes the cleavage of the D-lactyl ether substituent of MurNAc 6-phosphate, producing GlcNAc 6-phosphate and D-lactate.</text>
</comment>
<evidence type="ECO:0000256" key="13">
    <source>
        <dbReference type="HAMAP-Rule" id="MF_00068"/>
    </source>
</evidence>
<evidence type="ECO:0000256" key="10">
    <source>
        <dbReference type="ARBA" id="ARBA00070061"/>
    </source>
</evidence>
<dbReference type="UniPathway" id="UPA00342"/>
<protein>
    <recommendedName>
        <fullName evidence="10 13">N-acetylmuramic acid 6-phosphate etherase</fullName>
        <shortName evidence="13">MurNAc-6-P etherase</shortName>
        <ecNumber evidence="9 13">4.2.1.126</ecNumber>
    </recommendedName>
    <alternativeName>
        <fullName evidence="12 13">N-acetylmuramic acid 6-phosphate hydrolase</fullName>
    </alternativeName>
    <alternativeName>
        <fullName evidence="11 13">N-acetylmuramic acid 6-phosphate lyase</fullName>
    </alternativeName>
</protein>
<feature type="active site" evidence="13">
    <location>
        <position position="112"/>
    </location>
</feature>
<dbReference type="InterPro" id="IPR001347">
    <property type="entry name" value="SIS_dom"/>
</dbReference>
<keyword evidence="2 13" id="KW-0456">Lyase</keyword>
<evidence type="ECO:0000256" key="12">
    <source>
        <dbReference type="ARBA" id="ARBA00084049"/>
    </source>
</evidence>
<dbReference type="Gene3D" id="3.30.420.40">
    <property type="match status" value="2"/>
</dbReference>
<feature type="active site" description="Proton donor" evidence="13">
    <location>
        <position position="81"/>
    </location>
</feature>
<dbReference type="PANTHER" id="PTHR10088:SF4">
    <property type="entry name" value="GLUCOKINASE REGULATORY PROTEIN"/>
    <property type="match status" value="1"/>
</dbReference>
<evidence type="ECO:0000256" key="3">
    <source>
        <dbReference type="ARBA" id="ARBA00023277"/>
    </source>
</evidence>
<dbReference type="NCBIfam" id="TIGR00274">
    <property type="entry name" value="N-acetylmuramic acid 6-phosphate etherase"/>
    <property type="match status" value="1"/>
</dbReference>
<dbReference type="AlphaFoldDB" id="A0A7V8VFA9"/>
<dbReference type="PROSITE" id="PS51464">
    <property type="entry name" value="SIS"/>
    <property type="match status" value="1"/>
</dbReference>
<evidence type="ECO:0000259" key="14">
    <source>
        <dbReference type="PROSITE" id="PS51464"/>
    </source>
</evidence>
<dbReference type="SUPFAM" id="SSF53067">
    <property type="entry name" value="Actin-like ATPase domain"/>
    <property type="match status" value="2"/>
</dbReference>
<dbReference type="SUPFAM" id="SSF53697">
    <property type="entry name" value="SIS domain"/>
    <property type="match status" value="1"/>
</dbReference>
<dbReference type="InterPro" id="IPR040190">
    <property type="entry name" value="MURQ/GCKR"/>
</dbReference>
<dbReference type="InterPro" id="IPR005488">
    <property type="entry name" value="Etherase_MurQ"/>
</dbReference>
<dbReference type="PANTHER" id="PTHR10088">
    <property type="entry name" value="GLUCOKINASE REGULATORY PROTEIN"/>
    <property type="match status" value="1"/>
</dbReference>
<dbReference type="NCBIfam" id="NF003915">
    <property type="entry name" value="PRK05441.1"/>
    <property type="match status" value="1"/>
</dbReference>
<evidence type="ECO:0000256" key="11">
    <source>
        <dbReference type="ARBA" id="ARBA00077905"/>
    </source>
</evidence>
<dbReference type="InterPro" id="IPR046348">
    <property type="entry name" value="SIS_dom_sf"/>
</dbReference>
<dbReference type="Pfam" id="PF01869">
    <property type="entry name" value="BcrAD_BadFG"/>
    <property type="match status" value="1"/>
</dbReference>
<dbReference type="EC" id="4.2.1.126" evidence="9 13"/>
<dbReference type="GO" id="GO:0016803">
    <property type="term" value="F:ether hydrolase activity"/>
    <property type="evidence" value="ECO:0007669"/>
    <property type="project" value="TreeGrafter"/>
</dbReference>
<dbReference type="EMBL" id="JACEFB010000009">
    <property type="protein sequence ID" value="MBA2226964.1"/>
    <property type="molecule type" value="Genomic_DNA"/>
</dbReference>
<dbReference type="FunFam" id="1.10.8.1080:FF:000001">
    <property type="entry name" value="N-acetylmuramic acid 6-phosphate etherase"/>
    <property type="match status" value="1"/>
</dbReference>
<comment type="pathway">
    <text evidence="5 13">Amino-sugar metabolism; N-acetylmuramate degradation.</text>
</comment>
<proteinExistence type="inferred from homology"/>
<dbReference type="Gene3D" id="3.40.50.10490">
    <property type="entry name" value="Glucose-6-phosphate isomerase like protein, domain 1"/>
    <property type="match status" value="1"/>
</dbReference>
<dbReference type="InterPro" id="IPR043129">
    <property type="entry name" value="ATPase_NBD"/>
</dbReference>
<dbReference type="FunFam" id="3.40.50.10490:FF:000014">
    <property type="entry name" value="N-acetylmuramic acid 6-phosphate etherase"/>
    <property type="match status" value="1"/>
</dbReference>
<comment type="similarity">
    <text evidence="8 13">Belongs to the GCKR-like family. MurNAc-6-P etherase subfamily.</text>
</comment>
<reference evidence="15 16" key="1">
    <citation type="submission" date="2020-07" db="EMBL/GenBank/DDBJ databases">
        <title>Thermogemmata thermophila gen. nov., sp. nov., a novel moderate thermophilic planctomycete from a Kamchatka hot spring.</title>
        <authorList>
            <person name="Elcheninov A.G."/>
            <person name="Podosokorskaya O.A."/>
            <person name="Kovaleva O.L."/>
            <person name="Novikov A."/>
            <person name="Bonch-Osmolovskaya E.A."/>
            <person name="Toshchakov S.V."/>
            <person name="Kublanov I.V."/>
        </authorList>
    </citation>
    <scope>NUCLEOTIDE SEQUENCE [LARGE SCALE GENOMIC DNA]</scope>
    <source>
        <strain evidence="15 16">2918</strain>
    </source>
</reference>
<comment type="subunit">
    <text evidence="1 13">Homodimer.</text>
</comment>
<dbReference type="NCBIfam" id="NF009222">
    <property type="entry name" value="PRK12570.1"/>
    <property type="match status" value="1"/>
</dbReference>
<dbReference type="CDD" id="cd05007">
    <property type="entry name" value="SIS_Etherase"/>
    <property type="match status" value="1"/>
</dbReference>
<evidence type="ECO:0000256" key="7">
    <source>
        <dbReference type="ARBA" id="ARBA00060672"/>
    </source>
</evidence>
<dbReference type="GO" id="GO:0016835">
    <property type="term" value="F:carbon-oxygen lyase activity"/>
    <property type="evidence" value="ECO:0007669"/>
    <property type="project" value="UniProtKB-UniRule"/>
</dbReference>
<dbReference type="CDD" id="cd24007">
    <property type="entry name" value="ASKHA_NBD_eukNAGK-like"/>
    <property type="match status" value="1"/>
</dbReference>
<evidence type="ECO:0000256" key="5">
    <source>
        <dbReference type="ARBA" id="ARBA00060532"/>
    </source>
</evidence>
<evidence type="ECO:0000256" key="1">
    <source>
        <dbReference type="ARBA" id="ARBA00011738"/>
    </source>
</evidence>
<gene>
    <name evidence="13 15" type="primary">murQ</name>
    <name evidence="15" type="ORF">H0921_12405</name>
</gene>
<dbReference type="GO" id="GO:0097367">
    <property type="term" value="F:carbohydrate derivative binding"/>
    <property type="evidence" value="ECO:0007669"/>
    <property type="project" value="InterPro"/>
</dbReference>
<comment type="caution">
    <text evidence="15">The sequence shown here is derived from an EMBL/GenBank/DDBJ whole genome shotgun (WGS) entry which is preliminary data.</text>
</comment>
<dbReference type="Gene3D" id="1.10.8.1080">
    <property type="match status" value="1"/>
</dbReference>
<evidence type="ECO:0000313" key="16">
    <source>
        <dbReference type="Proteomes" id="UP000542342"/>
    </source>
</evidence>
<dbReference type="GO" id="GO:0009254">
    <property type="term" value="P:peptidoglycan turnover"/>
    <property type="evidence" value="ECO:0007669"/>
    <property type="project" value="TreeGrafter"/>
</dbReference>
<dbReference type="RefSeq" id="WP_194538552.1">
    <property type="nucleotide sequence ID" value="NZ_JACEFB010000009.1"/>
</dbReference>
<comment type="miscellaneous">
    <text evidence="13">A lyase-type mechanism (elimination/hydration) is suggested for the cleavage of the lactyl ether bond of MurNAc 6-phosphate, with the formation of an alpha,beta-unsaturated aldehyde intermediate with (E)-stereochemistry, followed by the syn addition of water to give product.</text>
</comment>
<feature type="domain" description="SIS" evidence="14">
    <location>
        <begin position="53"/>
        <end position="216"/>
    </location>
</feature>